<dbReference type="EMBL" id="JAAKGU010000008">
    <property type="protein sequence ID" value="NGM84197.1"/>
    <property type="molecule type" value="Genomic_DNA"/>
</dbReference>
<reference evidence="11 12" key="1">
    <citation type="submission" date="2020-02" db="EMBL/GenBank/DDBJ databases">
        <authorList>
            <person name="Gao J."/>
            <person name="Sun J."/>
        </authorList>
    </citation>
    <scope>NUCLEOTIDE SEQUENCE [LARGE SCALE GENOMIC DNA]</scope>
    <source>
        <strain evidence="11 12">7124</strain>
    </source>
</reference>
<dbReference type="GO" id="GO:0005524">
    <property type="term" value="F:ATP binding"/>
    <property type="evidence" value="ECO:0007669"/>
    <property type="project" value="UniProtKB-KW"/>
</dbReference>
<dbReference type="PANTHER" id="PTHR11550">
    <property type="entry name" value="CTP SYNTHASE"/>
    <property type="match status" value="1"/>
</dbReference>
<dbReference type="Proteomes" id="UP000480151">
    <property type="component" value="Unassembled WGS sequence"/>
</dbReference>
<dbReference type="InterPro" id="IPR029062">
    <property type="entry name" value="Class_I_gatase-like"/>
</dbReference>
<protein>
    <recommendedName>
        <fullName evidence="3">CTP synthase (glutamine hydrolyzing)</fullName>
        <ecNumber evidence="3">6.3.4.2</ecNumber>
    </recommendedName>
</protein>
<dbReference type="GO" id="GO:0044210">
    <property type="term" value="P:'de novo' CTP biosynthetic process"/>
    <property type="evidence" value="ECO:0007669"/>
    <property type="project" value="UniProtKB-UniPathway"/>
</dbReference>
<dbReference type="AlphaFoldDB" id="A0A6M1PKP9"/>
<evidence type="ECO:0000313" key="11">
    <source>
        <dbReference type="EMBL" id="NGM84197.1"/>
    </source>
</evidence>
<organism evidence="11 12">
    <name type="scientific">Paenibacillus apii</name>
    <dbReference type="NCBI Taxonomy" id="1850370"/>
    <lineage>
        <taxon>Bacteria</taxon>
        <taxon>Bacillati</taxon>
        <taxon>Bacillota</taxon>
        <taxon>Bacilli</taxon>
        <taxon>Bacillales</taxon>
        <taxon>Paenibacillaceae</taxon>
        <taxon>Paenibacillus</taxon>
    </lineage>
</organism>
<evidence type="ECO:0000256" key="9">
    <source>
        <dbReference type="ARBA" id="ARBA00047781"/>
    </source>
</evidence>
<evidence type="ECO:0000256" key="8">
    <source>
        <dbReference type="ARBA" id="ARBA00022975"/>
    </source>
</evidence>
<evidence type="ECO:0000256" key="2">
    <source>
        <dbReference type="ARBA" id="ARBA00007533"/>
    </source>
</evidence>
<name>A0A6M1PKP9_9BACL</name>
<dbReference type="Pfam" id="PF00117">
    <property type="entry name" value="GATase"/>
    <property type="match status" value="1"/>
</dbReference>
<dbReference type="PROSITE" id="PS51273">
    <property type="entry name" value="GATASE_TYPE_1"/>
    <property type="match status" value="1"/>
</dbReference>
<dbReference type="SUPFAM" id="SSF52317">
    <property type="entry name" value="Class I glutamine amidotransferase-like"/>
    <property type="match status" value="1"/>
</dbReference>
<keyword evidence="7" id="KW-0315">Glutamine amidotransferase</keyword>
<evidence type="ECO:0000256" key="1">
    <source>
        <dbReference type="ARBA" id="ARBA00005171"/>
    </source>
</evidence>
<evidence type="ECO:0000256" key="5">
    <source>
        <dbReference type="ARBA" id="ARBA00022741"/>
    </source>
</evidence>
<evidence type="ECO:0000256" key="3">
    <source>
        <dbReference type="ARBA" id="ARBA00012291"/>
    </source>
</evidence>
<proteinExistence type="inferred from homology"/>
<dbReference type="GO" id="GO:0005829">
    <property type="term" value="C:cytosol"/>
    <property type="evidence" value="ECO:0007669"/>
    <property type="project" value="TreeGrafter"/>
</dbReference>
<dbReference type="PANTHER" id="PTHR11550:SF0">
    <property type="entry name" value="CTP SYNTHASE-RELATED"/>
    <property type="match status" value="1"/>
</dbReference>
<comment type="pathway">
    <text evidence="1">Pyrimidine metabolism; CTP biosynthesis via de novo pathway; CTP from UDP: step 2/2.</text>
</comment>
<keyword evidence="8" id="KW-0665">Pyrimidine biosynthesis</keyword>
<evidence type="ECO:0000259" key="10">
    <source>
        <dbReference type="Pfam" id="PF00117"/>
    </source>
</evidence>
<accession>A0A6M1PKP9</accession>
<dbReference type="RefSeq" id="WP_165100614.1">
    <property type="nucleotide sequence ID" value="NZ_JAAKGU010000008.1"/>
</dbReference>
<comment type="catalytic activity">
    <reaction evidence="9">
        <text>UTP + L-glutamine + ATP + H2O = CTP + L-glutamate + ADP + phosphate + 2 H(+)</text>
        <dbReference type="Rhea" id="RHEA:26426"/>
        <dbReference type="ChEBI" id="CHEBI:15377"/>
        <dbReference type="ChEBI" id="CHEBI:15378"/>
        <dbReference type="ChEBI" id="CHEBI:29985"/>
        <dbReference type="ChEBI" id="CHEBI:30616"/>
        <dbReference type="ChEBI" id="CHEBI:37563"/>
        <dbReference type="ChEBI" id="CHEBI:43474"/>
        <dbReference type="ChEBI" id="CHEBI:46398"/>
        <dbReference type="ChEBI" id="CHEBI:58359"/>
        <dbReference type="ChEBI" id="CHEBI:456216"/>
        <dbReference type="EC" id="6.3.4.2"/>
    </reaction>
</comment>
<keyword evidence="4" id="KW-0436">Ligase</keyword>
<evidence type="ECO:0000313" key="12">
    <source>
        <dbReference type="Proteomes" id="UP000480151"/>
    </source>
</evidence>
<dbReference type="EC" id="6.3.4.2" evidence="3"/>
<evidence type="ECO:0000256" key="4">
    <source>
        <dbReference type="ARBA" id="ARBA00022598"/>
    </source>
</evidence>
<keyword evidence="6" id="KW-0067">ATP-binding</keyword>
<dbReference type="Gene3D" id="3.40.50.880">
    <property type="match status" value="1"/>
</dbReference>
<evidence type="ECO:0000256" key="6">
    <source>
        <dbReference type="ARBA" id="ARBA00022840"/>
    </source>
</evidence>
<feature type="domain" description="Glutamine amidotransferase" evidence="10">
    <location>
        <begin position="20"/>
        <end position="224"/>
    </location>
</feature>
<dbReference type="InterPro" id="IPR004468">
    <property type="entry name" value="CTP_synthase"/>
</dbReference>
<gene>
    <name evidence="11" type="ORF">G5B47_17430</name>
</gene>
<keyword evidence="5" id="KW-0547">Nucleotide-binding</keyword>
<comment type="similarity">
    <text evidence="2">Belongs to the CTP synthase family.</text>
</comment>
<dbReference type="UniPathway" id="UPA00159">
    <property type="reaction ID" value="UER00277"/>
</dbReference>
<dbReference type="InterPro" id="IPR017926">
    <property type="entry name" value="GATASE"/>
</dbReference>
<keyword evidence="12" id="KW-1185">Reference proteome</keyword>
<dbReference type="GO" id="GO:0019856">
    <property type="term" value="P:pyrimidine nucleobase biosynthetic process"/>
    <property type="evidence" value="ECO:0007669"/>
    <property type="project" value="TreeGrafter"/>
</dbReference>
<dbReference type="GO" id="GO:0003883">
    <property type="term" value="F:CTP synthase activity"/>
    <property type="evidence" value="ECO:0007669"/>
    <property type="project" value="UniProtKB-EC"/>
</dbReference>
<comment type="caution">
    <text evidence="11">The sequence shown here is derived from an EMBL/GenBank/DDBJ whole genome shotgun (WGS) entry which is preliminary data.</text>
</comment>
<dbReference type="GO" id="GO:0042802">
    <property type="term" value="F:identical protein binding"/>
    <property type="evidence" value="ECO:0007669"/>
    <property type="project" value="TreeGrafter"/>
</dbReference>
<evidence type="ECO:0000256" key="7">
    <source>
        <dbReference type="ARBA" id="ARBA00022962"/>
    </source>
</evidence>
<sequence>MKIGIVGDFNPVYLSQQATNDALNHSIKKIGVPIEYEWIPTASIPEQLDTINKTYNGFWIAPGIPESVGGVLQIIRYAREHNVPLIGTCGGFQNIILEYAKNKLMLEDADHEELNPDASKLVISKLTCSLVGQKGEVFIKSPSMISDIYQKQTIVEQFRCSYGLNPEFEAPIHEAGLKIVGTDVEGRPRMVELTGHTFFIGTLFVPQLSSTQENPHCLVDSFIEHVSNQYL</sequence>
<dbReference type="NCBIfam" id="NF004836">
    <property type="entry name" value="PRK06186.1"/>
    <property type="match status" value="1"/>
</dbReference>